<dbReference type="Pfam" id="PF21033">
    <property type="entry name" value="RMD1-3"/>
    <property type="match status" value="1"/>
</dbReference>
<keyword evidence="3" id="KW-0963">Cytoplasm</keyword>
<evidence type="ECO:0000256" key="8">
    <source>
        <dbReference type="ARBA" id="ARBA00041958"/>
    </source>
</evidence>
<name>A0A3N4MHT3_9BACT</name>
<evidence type="ECO:0000256" key="5">
    <source>
        <dbReference type="ARBA" id="ARBA00022803"/>
    </source>
</evidence>
<dbReference type="Proteomes" id="UP000279089">
    <property type="component" value="Unassembled WGS sequence"/>
</dbReference>
<evidence type="ECO:0000256" key="4">
    <source>
        <dbReference type="ARBA" id="ARBA00022737"/>
    </source>
</evidence>
<dbReference type="InterPro" id="IPR049039">
    <property type="entry name" value="RMD1-3_a_helical_rpt"/>
</dbReference>
<dbReference type="InterPro" id="IPR011990">
    <property type="entry name" value="TPR-like_helical_dom_sf"/>
</dbReference>
<keyword evidence="5" id="KW-0802">TPR repeat</keyword>
<dbReference type="GO" id="GO:0008017">
    <property type="term" value="F:microtubule binding"/>
    <property type="evidence" value="ECO:0007669"/>
    <property type="project" value="TreeGrafter"/>
</dbReference>
<evidence type="ECO:0000256" key="7">
    <source>
        <dbReference type="ARBA" id="ARBA00039966"/>
    </source>
</evidence>
<proteinExistence type="predicted"/>
<evidence type="ECO:0000313" key="11">
    <source>
        <dbReference type="Proteomes" id="UP000279089"/>
    </source>
</evidence>
<dbReference type="OrthoDB" id="9813878at2"/>
<dbReference type="Gene3D" id="1.25.40.10">
    <property type="entry name" value="Tetratricopeptide repeat domain"/>
    <property type="match status" value="2"/>
</dbReference>
<dbReference type="AlphaFoldDB" id="A0A3N4MHT3"/>
<dbReference type="PANTHER" id="PTHR16056:SF16">
    <property type="entry name" value="REGULATOR OF MICROTUBULE DYNAMICS PROTEIN 1"/>
    <property type="match status" value="1"/>
</dbReference>
<comment type="caution">
    <text evidence="10">The sequence shown here is derived from an EMBL/GenBank/DDBJ whole genome shotgun (WGS) entry which is preliminary data.</text>
</comment>
<reference evidence="11" key="1">
    <citation type="submission" date="2018-11" db="EMBL/GenBank/DDBJ databases">
        <title>Chitinophaga lutea sp.nov., isolate from arsenic contaminated soil.</title>
        <authorList>
            <person name="Zong Y."/>
        </authorList>
    </citation>
    <scope>NUCLEOTIDE SEQUENCE [LARGE SCALE GENOMIC DNA]</scope>
    <source>
        <strain evidence="11">YLT18</strain>
    </source>
</reference>
<feature type="chain" id="PRO_5017922044" description="Regulator of microtubule dynamics protein 1" evidence="9">
    <location>
        <begin position="21"/>
        <end position="251"/>
    </location>
</feature>
<keyword evidence="9" id="KW-0732">Signal</keyword>
<evidence type="ECO:0000256" key="6">
    <source>
        <dbReference type="ARBA" id="ARBA00023212"/>
    </source>
</evidence>
<dbReference type="SUPFAM" id="SSF48452">
    <property type="entry name" value="TPR-like"/>
    <property type="match status" value="1"/>
</dbReference>
<gene>
    <name evidence="10" type="ORF">EG028_09880</name>
</gene>
<keyword evidence="6" id="KW-0206">Cytoskeleton</keyword>
<dbReference type="EMBL" id="RMBX01000004">
    <property type="protein sequence ID" value="RPD41606.1"/>
    <property type="molecule type" value="Genomic_DNA"/>
</dbReference>
<keyword evidence="4" id="KW-0677">Repeat</keyword>
<dbReference type="PANTHER" id="PTHR16056">
    <property type="entry name" value="REGULATOR OF MICROTUBULE DYNAMICS PROTEIN"/>
    <property type="match status" value="1"/>
</dbReference>
<evidence type="ECO:0000256" key="3">
    <source>
        <dbReference type="ARBA" id="ARBA00022490"/>
    </source>
</evidence>
<dbReference type="GO" id="GO:0005737">
    <property type="term" value="C:cytoplasm"/>
    <property type="evidence" value="ECO:0007669"/>
    <property type="project" value="TreeGrafter"/>
</dbReference>
<dbReference type="GO" id="GO:0097431">
    <property type="term" value="C:mitotic spindle pole"/>
    <property type="evidence" value="ECO:0007669"/>
    <property type="project" value="TreeGrafter"/>
</dbReference>
<comment type="subcellular location">
    <subcellularLocation>
        <location evidence="1">Cytoplasm</location>
        <location evidence="1">Cytoskeleton</location>
    </subcellularLocation>
</comment>
<feature type="signal peptide" evidence="9">
    <location>
        <begin position="1"/>
        <end position="20"/>
    </location>
</feature>
<evidence type="ECO:0000313" key="10">
    <source>
        <dbReference type="EMBL" id="RPD41606.1"/>
    </source>
</evidence>
<keyword evidence="11" id="KW-1185">Reference proteome</keyword>
<evidence type="ECO:0000256" key="2">
    <source>
        <dbReference type="ARBA" id="ARBA00011375"/>
    </source>
</evidence>
<sequence>MLKKTIFMLMLCGIALAVKAQSAEELLAQAQLLTKQYKETEALAKYRELLQVSPGHVTAFVQSSLICSRESTRQKDKAVKQEWLEQARIAAYEALKAEPENPEANYAQAVYYARLAQISGAKEKVAAAKEVKKYADLALKFKPDYAEAFHLIGKWNFDLYNLSSIEKTAAKVLFGGVPPGTMEEAIANYEKCMQLKPNYIVNYLDLAIAFKQNNQETQSMEVLNKAMKLRPMFQDDIAYKAECKKMLDAMQ</sequence>
<organism evidence="10 11">
    <name type="scientific">Chitinophaga barathri</name>
    <dbReference type="NCBI Taxonomy" id="1647451"/>
    <lineage>
        <taxon>Bacteria</taxon>
        <taxon>Pseudomonadati</taxon>
        <taxon>Bacteroidota</taxon>
        <taxon>Chitinophagia</taxon>
        <taxon>Chitinophagales</taxon>
        <taxon>Chitinophagaceae</taxon>
        <taxon>Chitinophaga</taxon>
    </lineage>
</organism>
<evidence type="ECO:0000256" key="9">
    <source>
        <dbReference type="SAM" id="SignalP"/>
    </source>
</evidence>
<comment type="subunit">
    <text evidence="2">Interacts with microtubules.</text>
</comment>
<evidence type="ECO:0000256" key="1">
    <source>
        <dbReference type="ARBA" id="ARBA00004245"/>
    </source>
</evidence>
<protein>
    <recommendedName>
        <fullName evidence="7">Regulator of microtubule dynamics protein 1</fullName>
    </recommendedName>
    <alternativeName>
        <fullName evidence="8">Protein FAM82B</fullName>
    </alternativeName>
</protein>
<accession>A0A3N4MHT3</accession>
<dbReference type="RefSeq" id="WP_120516093.1">
    <property type="nucleotide sequence ID" value="NZ_QXZY01000005.1"/>
</dbReference>
<dbReference type="GO" id="GO:0005876">
    <property type="term" value="C:spindle microtubule"/>
    <property type="evidence" value="ECO:0007669"/>
    <property type="project" value="TreeGrafter"/>
</dbReference>